<feature type="region of interest" description="Disordered" evidence="1">
    <location>
        <begin position="70"/>
        <end position="96"/>
    </location>
</feature>
<dbReference type="GeneID" id="20352496"/>
<organism evidence="2">
    <name type="scientific">Gaeumannomyces tritici (strain R3-111a-1)</name>
    <name type="common">Wheat and barley take-all root rot fungus</name>
    <name type="synonym">Gaeumannomyces graminis var. tritici</name>
    <dbReference type="NCBI Taxonomy" id="644352"/>
    <lineage>
        <taxon>Eukaryota</taxon>
        <taxon>Fungi</taxon>
        <taxon>Dikarya</taxon>
        <taxon>Ascomycota</taxon>
        <taxon>Pezizomycotina</taxon>
        <taxon>Sordariomycetes</taxon>
        <taxon>Sordariomycetidae</taxon>
        <taxon>Magnaporthales</taxon>
        <taxon>Magnaporthaceae</taxon>
        <taxon>Gaeumannomyces</taxon>
    </lineage>
</organism>
<keyword evidence="4" id="KW-1185">Reference proteome</keyword>
<dbReference type="EnsemblFungi" id="EJT71017">
    <property type="protein sequence ID" value="EJT71017"/>
    <property type="gene ID" value="GGTG_12038"/>
</dbReference>
<dbReference type="AlphaFoldDB" id="J3PEV9"/>
<reference evidence="3" key="4">
    <citation type="journal article" date="2015" name="G3 (Bethesda)">
        <title>Genome sequences of three phytopathogenic species of the Magnaporthaceae family of fungi.</title>
        <authorList>
            <person name="Okagaki L.H."/>
            <person name="Nunes C.C."/>
            <person name="Sailsbery J."/>
            <person name="Clay B."/>
            <person name="Brown D."/>
            <person name="John T."/>
            <person name="Oh Y."/>
            <person name="Young N."/>
            <person name="Fitzgerald M."/>
            <person name="Haas B.J."/>
            <person name="Zeng Q."/>
            <person name="Young S."/>
            <person name="Adiconis X."/>
            <person name="Fan L."/>
            <person name="Levin J.Z."/>
            <person name="Mitchell T.K."/>
            <person name="Okubara P.A."/>
            <person name="Farman M.L."/>
            <person name="Kohn L.M."/>
            <person name="Birren B."/>
            <person name="Ma L.-J."/>
            <person name="Dean R.A."/>
        </authorList>
    </citation>
    <scope>NUCLEOTIDE SEQUENCE</scope>
    <source>
        <strain evidence="3">R3-111a-1</strain>
    </source>
</reference>
<evidence type="ECO:0000313" key="4">
    <source>
        <dbReference type="Proteomes" id="UP000006039"/>
    </source>
</evidence>
<protein>
    <submittedName>
        <fullName evidence="2 3">Uncharacterized protein</fullName>
    </submittedName>
</protein>
<reference evidence="3" key="5">
    <citation type="submission" date="2018-04" db="UniProtKB">
        <authorList>
            <consortium name="EnsemblFungi"/>
        </authorList>
    </citation>
    <scope>IDENTIFICATION</scope>
    <source>
        <strain evidence="3">R3-111a-1</strain>
    </source>
</reference>
<dbReference type="Proteomes" id="UP000006039">
    <property type="component" value="Unassembled WGS sequence"/>
</dbReference>
<evidence type="ECO:0000313" key="3">
    <source>
        <dbReference type="EnsemblFungi" id="EJT71017"/>
    </source>
</evidence>
<evidence type="ECO:0000313" key="2">
    <source>
        <dbReference type="EMBL" id="EJT71017.1"/>
    </source>
</evidence>
<reference evidence="2" key="2">
    <citation type="submission" date="2010-07" db="EMBL/GenBank/DDBJ databases">
        <authorList>
            <consortium name="The Broad Institute Genome Sequencing Platform"/>
            <consortium name="Broad Institute Genome Sequencing Center for Infectious Disease"/>
            <person name="Ma L.-J."/>
            <person name="Dead R."/>
            <person name="Young S."/>
            <person name="Zeng Q."/>
            <person name="Koehrsen M."/>
            <person name="Alvarado L."/>
            <person name="Berlin A."/>
            <person name="Chapman S.B."/>
            <person name="Chen Z."/>
            <person name="Freedman E."/>
            <person name="Gellesch M."/>
            <person name="Goldberg J."/>
            <person name="Griggs A."/>
            <person name="Gujja S."/>
            <person name="Heilman E.R."/>
            <person name="Heiman D."/>
            <person name="Hepburn T."/>
            <person name="Howarth C."/>
            <person name="Jen D."/>
            <person name="Larson L."/>
            <person name="Mehta T."/>
            <person name="Neiman D."/>
            <person name="Pearson M."/>
            <person name="Roberts A."/>
            <person name="Saif S."/>
            <person name="Shea T."/>
            <person name="Shenoy N."/>
            <person name="Sisk P."/>
            <person name="Stolte C."/>
            <person name="Sykes S."/>
            <person name="Walk T."/>
            <person name="White J."/>
            <person name="Yandava C."/>
            <person name="Haas B."/>
            <person name="Nusbaum C."/>
            <person name="Birren B."/>
        </authorList>
    </citation>
    <scope>NUCLEOTIDE SEQUENCE</scope>
    <source>
        <strain evidence="2">R3-111a-1</strain>
    </source>
</reference>
<sequence>MLEEVAWNGGPDMRSFDDKVQDARLPERRGAGLVPKLQLKLCRQTGEQREMMHAGLVLLQLCFGARATPTPLASVPVRPGTPGSPQSVQAGVLRKE</sequence>
<evidence type="ECO:0000256" key="1">
    <source>
        <dbReference type="SAM" id="MobiDB-lite"/>
    </source>
</evidence>
<dbReference type="VEuPathDB" id="FungiDB:GGTG_12038"/>
<gene>
    <name evidence="3" type="primary">20352496</name>
    <name evidence="2" type="ORF">GGTG_12038</name>
</gene>
<proteinExistence type="predicted"/>
<reference evidence="4" key="1">
    <citation type="submission" date="2010-07" db="EMBL/GenBank/DDBJ databases">
        <title>The genome sequence of Gaeumannomyces graminis var. tritici strain R3-111a-1.</title>
        <authorList>
            <consortium name="The Broad Institute Genome Sequencing Platform"/>
            <person name="Ma L.-J."/>
            <person name="Dead R."/>
            <person name="Young S."/>
            <person name="Zeng Q."/>
            <person name="Koehrsen M."/>
            <person name="Alvarado L."/>
            <person name="Berlin A."/>
            <person name="Chapman S.B."/>
            <person name="Chen Z."/>
            <person name="Freedman E."/>
            <person name="Gellesch M."/>
            <person name="Goldberg J."/>
            <person name="Griggs A."/>
            <person name="Gujja S."/>
            <person name="Heilman E.R."/>
            <person name="Heiman D."/>
            <person name="Hepburn T."/>
            <person name="Howarth C."/>
            <person name="Jen D."/>
            <person name="Larson L."/>
            <person name="Mehta T."/>
            <person name="Neiman D."/>
            <person name="Pearson M."/>
            <person name="Roberts A."/>
            <person name="Saif S."/>
            <person name="Shea T."/>
            <person name="Shenoy N."/>
            <person name="Sisk P."/>
            <person name="Stolte C."/>
            <person name="Sykes S."/>
            <person name="Walk T."/>
            <person name="White J."/>
            <person name="Yandava C."/>
            <person name="Haas B."/>
            <person name="Nusbaum C."/>
            <person name="Birren B."/>
        </authorList>
    </citation>
    <scope>NUCLEOTIDE SEQUENCE [LARGE SCALE GENOMIC DNA]</scope>
    <source>
        <strain evidence="4">R3-111a-1</strain>
    </source>
</reference>
<accession>J3PEV9</accession>
<dbReference type="HOGENOM" id="CLU_2359875_0_0_1"/>
<dbReference type="EMBL" id="GL385401">
    <property type="protein sequence ID" value="EJT71017.1"/>
    <property type="molecule type" value="Genomic_DNA"/>
</dbReference>
<reference evidence="2" key="3">
    <citation type="submission" date="2010-09" db="EMBL/GenBank/DDBJ databases">
        <title>Annotation of Gaeumannomyces graminis var. tritici R3-111a-1.</title>
        <authorList>
            <consortium name="The Broad Institute Genome Sequencing Platform"/>
            <person name="Ma L.-J."/>
            <person name="Dead R."/>
            <person name="Young S.K."/>
            <person name="Zeng Q."/>
            <person name="Gargeya S."/>
            <person name="Fitzgerald M."/>
            <person name="Haas B."/>
            <person name="Abouelleil A."/>
            <person name="Alvarado L."/>
            <person name="Arachchi H.M."/>
            <person name="Berlin A."/>
            <person name="Brown A."/>
            <person name="Chapman S.B."/>
            <person name="Chen Z."/>
            <person name="Dunbar C."/>
            <person name="Freedman E."/>
            <person name="Gearin G."/>
            <person name="Gellesch M."/>
            <person name="Goldberg J."/>
            <person name="Griggs A."/>
            <person name="Gujja S."/>
            <person name="Heiman D."/>
            <person name="Howarth C."/>
            <person name="Larson L."/>
            <person name="Lui A."/>
            <person name="MacDonald P.J.P."/>
            <person name="Mehta T."/>
            <person name="Montmayeur A."/>
            <person name="Murphy C."/>
            <person name="Neiman D."/>
            <person name="Pearson M."/>
            <person name="Priest M."/>
            <person name="Roberts A."/>
            <person name="Saif S."/>
            <person name="Shea T."/>
            <person name="Shenoy N."/>
            <person name="Sisk P."/>
            <person name="Stolte C."/>
            <person name="Sykes S."/>
            <person name="Yandava C."/>
            <person name="Wortman J."/>
            <person name="Nusbaum C."/>
            <person name="Birren B."/>
        </authorList>
    </citation>
    <scope>NUCLEOTIDE SEQUENCE</scope>
    <source>
        <strain evidence="2">R3-111a-1</strain>
    </source>
</reference>
<dbReference type="RefSeq" id="XP_009228195.1">
    <property type="nucleotide sequence ID" value="XM_009229931.1"/>
</dbReference>
<name>J3PEV9_GAET3</name>